<evidence type="ECO:0000256" key="1">
    <source>
        <dbReference type="SAM" id="Phobius"/>
    </source>
</evidence>
<sequence length="294" mass="32572">MKTDRRAAKPAVRVIAGILGLALLGGGAYAWWRTQTPPPAVEAAPVPTAAEAQPEAPRTRIVRVDPANVRVVDDLRLTTAELLDDNFALFDSSQLVLDNPRRMEDEIGRALLFAEVVNRSDEYIAVSPQLRVAVFDGAQPLNLRLDSALPALLYPGERIPVQFVGRDFARFTEIKTDWKPARRAPLPGARPALDVSVDKTEAGIGTGTLNFTYRYRYKYVTVQGRVRNTGDAPVEQVRVWIGLYDAQDRLTGTRSETLRLPRLAPGESAPFEYDVKQFGANFTRVSVLYDVPAR</sequence>
<dbReference type="AlphaFoldDB" id="A0A261TQU7"/>
<protein>
    <submittedName>
        <fullName evidence="2">Uncharacterized protein</fullName>
    </submittedName>
</protein>
<name>A0A261TQU7_9BORD</name>
<keyword evidence="1" id="KW-1133">Transmembrane helix</keyword>
<feature type="transmembrane region" description="Helical" evidence="1">
    <location>
        <begin position="12"/>
        <end position="32"/>
    </location>
</feature>
<keyword evidence="3" id="KW-1185">Reference proteome</keyword>
<organism evidence="2 3">
    <name type="scientific">Bordetella genomosp. 5</name>
    <dbReference type="NCBI Taxonomy" id="1395608"/>
    <lineage>
        <taxon>Bacteria</taxon>
        <taxon>Pseudomonadati</taxon>
        <taxon>Pseudomonadota</taxon>
        <taxon>Betaproteobacteria</taxon>
        <taxon>Burkholderiales</taxon>
        <taxon>Alcaligenaceae</taxon>
        <taxon>Bordetella</taxon>
    </lineage>
</organism>
<evidence type="ECO:0000313" key="3">
    <source>
        <dbReference type="Proteomes" id="UP000216913"/>
    </source>
</evidence>
<dbReference type="Proteomes" id="UP000216913">
    <property type="component" value="Unassembled WGS sequence"/>
</dbReference>
<dbReference type="RefSeq" id="WP_094799991.1">
    <property type="nucleotide sequence ID" value="NZ_NEVP01000006.1"/>
</dbReference>
<accession>A0A261TQU7</accession>
<dbReference type="OrthoDB" id="8858092at2"/>
<dbReference type="EMBL" id="NEVP01000006">
    <property type="protein sequence ID" value="OZI52034.1"/>
    <property type="molecule type" value="Genomic_DNA"/>
</dbReference>
<keyword evidence="1" id="KW-0812">Transmembrane</keyword>
<dbReference type="InterPro" id="IPR047676">
    <property type="entry name" value="FxLYD_dom"/>
</dbReference>
<keyword evidence="1" id="KW-0472">Membrane</keyword>
<comment type="caution">
    <text evidence="2">The sequence shown here is derived from an EMBL/GenBank/DDBJ whole genome shotgun (WGS) entry which is preliminary data.</text>
</comment>
<evidence type="ECO:0000313" key="2">
    <source>
        <dbReference type="EMBL" id="OZI52034.1"/>
    </source>
</evidence>
<gene>
    <name evidence="2" type="ORF">CAL25_11055</name>
</gene>
<proteinExistence type="predicted"/>
<reference evidence="2 3" key="1">
    <citation type="submission" date="2017-05" db="EMBL/GenBank/DDBJ databases">
        <title>Complete and WGS of Bordetella genogroups.</title>
        <authorList>
            <person name="Spilker T."/>
            <person name="LiPuma J."/>
        </authorList>
    </citation>
    <scope>NUCLEOTIDE SEQUENCE [LARGE SCALE GENOMIC DNA]</scope>
    <source>
        <strain evidence="2 3">AU10456</strain>
    </source>
</reference>
<dbReference type="NCBIfam" id="NF038353">
    <property type="entry name" value="FxLYD_dom"/>
    <property type="match status" value="1"/>
</dbReference>